<evidence type="ECO:0000313" key="3">
    <source>
        <dbReference type="EMBL" id="REL27333.1"/>
    </source>
</evidence>
<dbReference type="PROSITE" id="PS50231">
    <property type="entry name" value="RICIN_B_LECTIN"/>
    <property type="match status" value="1"/>
</dbReference>
<accession>A0A3E0TS78</accession>
<dbReference type="SUPFAM" id="SSF50370">
    <property type="entry name" value="Ricin B-like lectins"/>
    <property type="match status" value="1"/>
</dbReference>
<dbReference type="Pfam" id="PF17291">
    <property type="entry name" value="M60-like_N"/>
    <property type="match status" value="1"/>
</dbReference>
<gene>
    <name evidence="3" type="ORF">DXX93_12670</name>
</gene>
<dbReference type="Gene3D" id="3.40.390.80">
    <property type="entry name" value="Peptidase M60, enhancin-like domain 2"/>
    <property type="match status" value="1"/>
</dbReference>
<organism evidence="3 4">
    <name type="scientific">Thalassotalea euphylliae</name>
    <dbReference type="NCBI Taxonomy" id="1655234"/>
    <lineage>
        <taxon>Bacteria</taxon>
        <taxon>Pseudomonadati</taxon>
        <taxon>Pseudomonadota</taxon>
        <taxon>Gammaproteobacteria</taxon>
        <taxon>Alteromonadales</taxon>
        <taxon>Colwelliaceae</taxon>
        <taxon>Thalassotalea</taxon>
    </lineage>
</organism>
<dbReference type="SMART" id="SM01276">
    <property type="entry name" value="M60-like"/>
    <property type="match status" value="1"/>
</dbReference>
<feature type="compositionally biased region" description="Pro residues" evidence="1">
    <location>
        <begin position="57"/>
        <end position="112"/>
    </location>
</feature>
<dbReference type="PROSITE" id="PS51723">
    <property type="entry name" value="PEPTIDASE_M60"/>
    <property type="match status" value="1"/>
</dbReference>
<proteinExistence type="predicted"/>
<dbReference type="Gene3D" id="1.10.390.30">
    <property type="entry name" value="Peptidase M60, enhancin-like domain 3"/>
    <property type="match status" value="1"/>
</dbReference>
<feature type="region of interest" description="Disordered" evidence="1">
    <location>
        <begin position="47"/>
        <end position="118"/>
    </location>
</feature>
<evidence type="ECO:0000313" key="4">
    <source>
        <dbReference type="Proteomes" id="UP000256478"/>
    </source>
</evidence>
<dbReference type="InterPro" id="IPR042279">
    <property type="entry name" value="Pep_M60_3"/>
</dbReference>
<dbReference type="RefSeq" id="WP_116008417.1">
    <property type="nucleotide sequence ID" value="NZ_QUOU01000001.1"/>
</dbReference>
<dbReference type="InterPro" id="IPR035992">
    <property type="entry name" value="Ricin_B-like_lectins"/>
</dbReference>
<dbReference type="PANTHER" id="PTHR15730">
    <property type="entry name" value="EXPERIMENTAL AUTOIMMUNE PROSTATITIS ANTIGEN 2-RELATED"/>
    <property type="match status" value="1"/>
</dbReference>
<dbReference type="AlphaFoldDB" id="A0A3E0TS78"/>
<dbReference type="InterPro" id="IPR031161">
    <property type="entry name" value="Peptidase_M60_dom"/>
</dbReference>
<dbReference type="EMBL" id="QUOU01000001">
    <property type="protein sequence ID" value="REL27333.1"/>
    <property type="molecule type" value="Genomic_DNA"/>
</dbReference>
<dbReference type="Pfam" id="PF00652">
    <property type="entry name" value="Ricin_B_lectin"/>
    <property type="match status" value="1"/>
</dbReference>
<dbReference type="Proteomes" id="UP000256478">
    <property type="component" value="Unassembled WGS sequence"/>
</dbReference>
<dbReference type="SMART" id="SM00458">
    <property type="entry name" value="RICIN"/>
    <property type="match status" value="1"/>
</dbReference>
<comment type="caution">
    <text evidence="3">The sequence shown here is derived from an EMBL/GenBank/DDBJ whole genome shotgun (WGS) entry which is preliminary data.</text>
</comment>
<protein>
    <recommendedName>
        <fullName evidence="2">Peptidase M60 domain-containing protein</fullName>
    </recommendedName>
</protein>
<feature type="domain" description="Peptidase M60" evidence="2">
    <location>
        <begin position="323"/>
        <end position="643"/>
    </location>
</feature>
<evidence type="ECO:0000259" key="2">
    <source>
        <dbReference type="PROSITE" id="PS51723"/>
    </source>
</evidence>
<sequence>MIQRFFSPSKDSHADKSRITSGHLVSKNKRHYLASLLIAVTVAGCGGGSSSAEVTPPVQPPVEPPTEPPVEPPTEPPVEPPTEPPVEPPTEPPVEPPTEPPVEPPTEPPVEPPTDQSSKFDNQLIASAANAELCITQQSNQASLSNCSHSAKAQRWRYQPETQQVINCESSQCLASLGINLIMEDCRDETRQQWHYANDQFTQSGFAIDFDQHNTAVILYPSHSQLNQQWVVPSIVQRYISANDQGAAQYPIALDGGQNLAIKLESFKDALNRLTPLDKPLPYPRDVSQFPGEIESNTRRIDKVITIDREYFEPRHSGWPESQHWVSTGLYAGAGDVVEIVLPTGSSDQANQPTANLSSTNQQGLFALVNVHTDKLSASSHNVASAFQLNRYGNVTQRIALAPGVNRLRSQYGGQIIIESRVSLAAQVAIEFRNVVAAPHFKLGRDSLEDWPSIAQQAAPWGVLEGKNVLLDISKQHLQTIADPVALLTTFDRVVELIRDLAGFEPDSTFGPHRPSTLKQRIVADEQISVGFAHAGYPIMTSPGWQLHELDAVALNGWGNWHEIGHNHQQFCLWSQDFGIESTVNLFSLYVEKAFTGGSRIIHEKRYTNAIGKLQSISDFSFERDADVWDKLVFFMQIVHAYPDKGFDIIRQLNRRYREMTPDQQTYVCNVFQASYNKTYELLSDIIGEDIGRHFSQWGVPIDAETYQQVSQRHPAQSVDISAINPE</sequence>
<dbReference type="Pfam" id="PF13402">
    <property type="entry name" value="Peptidase_M60"/>
    <property type="match status" value="1"/>
</dbReference>
<dbReference type="InterPro" id="IPR035423">
    <property type="entry name" value="M60-like_N"/>
</dbReference>
<evidence type="ECO:0000256" key="1">
    <source>
        <dbReference type="SAM" id="MobiDB-lite"/>
    </source>
</evidence>
<dbReference type="Gene3D" id="2.80.10.50">
    <property type="match status" value="1"/>
</dbReference>
<dbReference type="OrthoDB" id="9122461at2"/>
<dbReference type="InterPro" id="IPR051244">
    <property type="entry name" value="TCAF"/>
</dbReference>
<dbReference type="InterPro" id="IPR000772">
    <property type="entry name" value="Ricin_B_lectin"/>
</dbReference>
<dbReference type="PANTHER" id="PTHR15730:SF5">
    <property type="entry name" value="SI:CH211-210B2.2-RELATED"/>
    <property type="match status" value="1"/>
</dbReference>
<name>A0A3E0TS78_9GAMM</name>
<reference evidence="3 4" key="1">
    <citation type="submission" date="2018-08" db="EMBL/GenBank/DDBJ databases">
        <title>Thalassotalea euphylliae genome.</title>
        <authorList>
            <person name="Summers S."/>
            <person name="Rice S.A."/>
            <person name="Freckelton M.L."/>
            <person name="Nedved B.T."/>
            <person name="Hadfield M.G."/>
        </authorList>
    </citation>
    <scope>NUCLEOTIDE SEQUENCE [LARGE SCALE GENOMIC DNA]</scope>
    <source>
        <strain evidence="3 4">H1</strain>
    </source>
</reference>